<keyword evidence="2" id="KW-1185">Reference proteome</keyword>
<comment type="caution">
    <text evidence="1">The sequence shown here is derived from an EMBL/GenBank/DDBJ whole genome shotgun (WGS) entry which is preliminary data.</text>
</comment>
<sequence length="213" mass="25121">MNFAKIVEGIWGKNWSCSEDMEQDIECDTALLDHSHLVAERFPQKSFNLDRFPLQIKNQTVFEQVNIFFDRTDDNPTLISYLREEEKFKQVFRKLWAYNSVWIETTLPNVNVEMAANALDSENKKIRVKEIHLQLKASGSKSMKINHLHDFELFLELGLREKVSTVFVFEDMKICVWSNFDFTLPLYSDDDKYTELLQRICTTEGIYLRSLTD</sequence>
<dbReference type="RefSeq" id="WP_137032888.1">
    <property type="nucleotide sequence ID" value="NZ_SZNK01000001.1"/>
</dbReference>
<dbReference type="Proteomes" id="UP000307841">
    <property type="component" value="Unassembled WGS sequence"/>
</dbReference>
<dbReference type="EMBL" id="SZNK01000001">
    <property type="protein sequence ID" value="TKI59048.1"/>
    <property type="molecule type" value="Genomic_DNA"/>
</dbReference>
<evidence type="ECO:0008006" key="3">
    <source>
        <dbReference type="Google" id="ProtNLM"/>
    </source>
</evidence>
<dbReference type="OrthoDB" id="2084567at2"/>
<accession>A0A4U2YDV5</accession>
<protein>
    <recommendedName>
        <fullName evidence="3">DUF3885 domain-containing protein</fullName>
    </recommendedName>
</protein>
<gene>
    <name evidence="1" type="ORF">E8L90_28665</name>
</gene>
<organism evidence="1 2">
    <name type="scientific">Brevibacillus antibioticus</name>
    <dbReference type="NCBI Taxonomy" id="2570228"/>
    <lineage>
        <taxon>Bacteria</taxon>
        <taxon>Bacillati</taxon>
        <taxon>Bacillota</taxon>
        <taxon>Bacilli</taxon>
        <taxon>Bacillales</taxon>
        <taxon>Paenibacillaceae</taxon>
        <taxon>Brevibacillus</taxon>
    </lineage>
</organism>
<reference evidence="1 2" key="1">
    <citation type="submission" date="2019-04" db="EMBL/GenBank/DDBJ databases">
        <title>Whole genome sequencing of Brevibacillus sp. TGS2-1.</title>
        <authorList>
            <person name="Choi A."/>
        </authorList>
    </citation>
    <scope>NUCLEOTIDE SEQUENCE [LARGE SCALE GENOMIC DNA]</scope>
    <source>
        <strain evidence="1 2">TGS2-1</strain>
    </source>
</reference>
<proteinExistence type="predicted"/>
<dbReference type="AlphaFoldDB" id="A0A4U2YDV5"/>
<name>A0A4U2YDV5_9BACL</name>
<evidence type="ECO:0000313" key="1">
    <source>
        <dbReference type="EMBL" id="TKI59048.1"/>
    </source>
</evidence>
<evidence type="ECO:0000313" key="2">
    <source>
        <dbReference type="Proteomes" id="UP000307841"/>
    </source>
</evidence>